<feature type="transmembrane region" description="Helical" evidence="5">
    <location>
        <begin position="91"/>
        <end position="111"/>
    </location>
</feature>
<gene>
    <name evidence="7" type="primary">nad2</name>
</gene>
<dbReference type="Pfam" id="PF00361">
    <property type="entry name" value="Proton_antipo_M"/>
    <property type="match status" value="2"/>
</dbReference>
<feature type="transmembrane region" description="Helical" evidence="5">
    <location>
        <begin position="24"/>
        <end position="42"/>
    </location>
</feature>
<feature type="transmembrane region" description="Helical" evidence="5">
    <location>
        <begin position="142"/>
        <end position="161"/>
    </location>
</feature>
<feature type="transmembrane region" description="Helical" evidence="5">
    <location>
        <begin position="54"/>
        <end position="79"/>
    </location>
</feature>
<feature type="transmembrane region" description="Helical" evidence="5">
    <location>
        <begin position="563"/>
        <end position="583"/>
    </location>
</feature>
<name>A0A679ELG2_9CRYP</name>
<dbReference type="GO" id="GO:0008137">
    <property type="term" value="F:NADH dehydrogenase (ubiquinone) activity"/>
    <property type="evidence" value="ECO:0007669"/>
    <property type="project" value="InterPro"/>
</dbReference>
<feature type="transmembrane region" description="Helical" evidence="5">
    <location>
        <begin position="173"/>
        <end position="202"/>
    </location>
</feature>
<evidence type="ECO:0000313" key="7">
    <source>
        <dbReference type="EMBL" id="BBQ05340.2"/>
    </source>
</evidence>
<feature type="transmembrane region" description="Helical" evidence="5">
    <location>
        <begin position="320"/>
        <end position="341"/>
    </location>
</feature>
<feature type="transmembrane region" description="Helical" evidence="5">
    <location>
        <begin position="377"/>
        <end position="397"/>
    </location>
</feature>
<feature type="transmembrane region" description="Helical" evidence="5">
    <location>
        <begin position="615"/>
        <end position="636"/>
    </location>
</feature>
<dbReference type="GO" id="GO:0016020">
    <property type="term" value="C:membrane"/>
    <property type="evidence" value="ECO:0007669"/>
    <property type="project" value="UniProtKB-SubCell"/>
</dbReference>
<geneLocation type="mitochondrion" evidence="7"/>
<feature type="transmembrane region" description="Helical" evidence="5">
    <location>
        <begin position="254"/>
        <end position="277"/>
    </location>
</feature>
<accession>A0A679ELG2</accession>
<organism evidence="7">
    <name type="scientific">Hemiarma marina</name>
    <dbReference type="NCBI Taxonomy" id="1848298"/>
    <lineage>
        <taxon>Eukaryota</taxon>
        <taxon>Cryptophyceae</taxon>
        <taxon>Cyathomonadacea</taxon>
        <taxon>Goniomonadaceae</taxon>
    </lineage>
</organism>
<protein>
    <submittedName>
        <fullName evidence="7">NADH dehydrogenase subunit 2</fullName>
    </submittedName>
</protein>
<evidence type="ECO:0000256" key="4">
    <source>
        <dbReference type="ARBA" id="ARBA00023136"/>
    </source>
</evidence>
<evidence type="ECO:0000256" key="2">
    <source>
        <dbReference type="ARBA" id="ARBA00022692"/>
    </source>
</evidence>
<evidence type="ECO:0000256" key="1">
    <source>
        <dbReference type="ARBA" id="ARBA00004141"/>
    </source>
</evidence>
<dbReference type="EMBL" id="LC515367">
    <property type="protein sequence ID" value="BBQ05340.2"/>
    <property type="molecule type" value="Genomic_DNA"/>
</dbReference>
<evidence type="ECO:0000256" key="3">
    <source>
        <dbReference type="ARBA" id="ARBA00022989"/>
    </source>
</evidence>
<feature type="transmembrane region" description="Helical" evidence="5">
    <location>
        <begin position="348"/>
        <end position="365"/>
    </location>
</feature>
<feature type="transmembrane region" description="Helical" evidence="5">
    <location>
        <begin position="289"/>
        <end position="308"/>
    </location>
</feature>
<evidence type="ECO:0000259" key="6">
    <source>
        <dbReference type="Pfam" id="PF00361"/>
    </source>
</evidence>
<dbReference type="AlphaFoldDB" id="A0A679ELG2"/>
<comment type="subcellular location">
    <subcellularLocation>
        <location evidence="1">Membrane</location>
        <topology evidence="1">Multi-pass membrane protein</topology>
    </subcellularLocation>
</comment>
<dbReference type="GO" id="GO:0042773">
    <property type="term" value="P:ATP synthesis coupled electron transport"/>
    <property type="evidence" value="ECO:0007669"/>
    <property type="project" value="InterPro"/>
</dbReference>
<feature type="transmembrane region" description="Helical" evidence="5">
    <location>
        <begin position="118"/>
        <end position="136"/>
    </location>
</feature>
<dbReference type="HAMAP" id="MF_00445">
    <property type="entry name" value="NDH1_NuoN_1"/>
    <property type="match status" value="1"/>
</dbReference>
<feature type="domain" description="NADH:quinone oxidoreductase/Mrp antiporter transmembrane" evidence="6">
    <location>
        <begin position="506"/>
        <end position="578"/>
    </location>
</feature>
<dbReference type="InterPro" id="IPR010096">
    <property type="entry name" value="NADH-Q_OxRdtase_suN/2"/>
</dbReference>
<dbReference type="InterPro" id="IPR001750">
    <property type="entry name" value="ND/Mrp_TM"/>
</dbReference>
<proteinExistence type="inferred from homology"/>
<dbReference type="PANTHER" id="PTHR22773">
    <property type="entry name" value="NADH DEHYDROGENASE"/>
    <property type="match status" value="1"/>
</dbReference>
<keyword evidence="2 5" id="KW-0812">Transmembrane</keyword>
<feature type="domain" description="NADH:quinone oxidoreductase/Mrp antiporter transmembrane" evidence="6">
    <location>
        <begin position="138"/>
        <end position="402"/>
    </location>
</feature>
<sequence length="646" mass="70196">MTFGSSWAELGVPGVEWFALVPEIFGWVSVQIFVVLGVWWGTNEPKPVLSGVMVRWMILLLAALGGLALTSPFGYVSLFEGAWSWTPGIRGLQLVVVGLAIIALALGTSYLRQERLNAFEWSLLMAVAAFGLMGMISSEHFLGFYLMLELQSFCFYILAAAGRTSAFSTEAALKYFILGAIASGFFLFGAALCYGVTGTLFWTEMASVSPYFHTNFFEALVQAMAGQGMDFSVLMETFSTEAALSATGAEALGYSVGCLFVWFGVLFKLSAFPFHVWTPDVYEGAPTPVTAYFALVPKLAAFIVLVKWTVGPFFGQAEVWGPLLFVSAAGSLLVGAFGAMAQRNLKRLLAYSTIGHMGFILMGLASGSWEGLGASVFYLWVYSVMSMGTFALLLGMAKHRKSDPRASLLEDPTALSIHPTVSSAWLEGKRPGRAWTFAASRFYADRAMAPNPSDKASPLGGMSGPNRDTYFLPSATGKDPIPVTPNLNPLEERKLLSDRLWAFWGVYGQAQRYTTIQDLGAIAKRNAAIGAAWMLLFFSMAGVPPLAGFWSKYQVFLSALGSGWVPLALIAVGTSVLSAFYYLRVIKTVYFPSAAKTETLTAPFDWAMDRTATRILGVSLLIVSLLVFDSSTWMVAASYCLPNYFF</sequence>
<keyword evidence="4 5" id="KW-0472">Membrane</keyword>
<keyword evidence="7" id="KW-0496">Mitochondrion</keyword>
<evidence type="ECO:0000256" key="5">
    <source>
        <dbReference type="SAM" id="Phobius"/>
    </source>
</evidence>
<feature type="transmembrane region" description="Helical" evidence="5">
    <location>
        <begin position="527"/>
        <end position="551"/>
    </location>
</feature>
<reference evidence="7" key="1">
    <citation type="submission" date="2019-12" db="EMBL/GenBank/DDBJ databases">
        <title>Mitochondrial genomes of Hemiarma marina and Leucocryptos marina revised the evolution of cytochrome c maturation in Cryptista.</title>
        <authorList>
            <person name="Nishimura Y."/>
            <person name="Kume K."/>
            <person name="Sonehara K."/>
            <person name="Tanifuji G."/>
            <person name="Shiratori T."/>
            <person name="Ishida K."/>
            <person name="Hashimoto T."/>
            <person name="Inagaki Y."/>
            <person name="Ohkuma M."/>
        </authorList>
    </citation>
    <scope>NUCLEOTIDE SEQUENCE</scope>
    <source>
        <strain evidence="7">SRT149</strain>
    </source>
</reference>
<keyword evidence="3 5" id="KW-1133">Transmembrane helix</keyword>